<sequence length="119" mass="13503">MTDILHALYEGSKDPEDETQVITIADLRKSGPNLHDFMRFAKWEGQPVKTPVLQYVVQNGVFWVKLSDHERQRTFSTECNGILAGIKAIENHIVQGAISNMWRPWNIPGKNGSKGKKRS</sequence>
<name>X1AV84_9ZZZZ</name>
<evidence type="ECO:0000313" key="1">
    <source>
        <dbReference type="EMBL" id="GAG73187.1"/>
    </source>
</evidence>
<dbReference type="EMBL" id="BART01000518">
    <property type="protein sequence ID" value="GAG73187.1"/>
    <property type="molecule type" value="Genomic_DNA"/>
</dbReference>
<comment type="caution">
    <text evidence="1">The sequence shown here is derived from an EMBL/GenBank/DDBJ whole genome shotgun (WGS) entry which is preliminary data.</text>
</comment>
<dbReference type="AlphaFoldDB" id="X1AV84"/>
<accession>X1AV84</accession>
<proteinExistence type="predicted"/>
<reference evidence="1" key="1">
    <citation type="journal article" date="2014" name="Front. Microbiol.">
        <title>High frequency of phylogenetically diverse reductive dehalogenase-homologous genes in deep subseafloor sedimentary metagenomes.</title>
        <authorList>
            <person name="Kawai M."/>
            <person name="Futagami T."/>
            <person name="Toyoda A."/>
            <person name="Takaki Y."/>
            <person name="Nishi S."/>
            <person name="Hori S."/>
            <person name="Arai W."/>
            <person name="Tsubouchi T."/>
            <person name="Morono Y."/>
            <person name="Uchiyama I."/>
            <person name="Ito T."/>
            <person name="Fujiyama A."/>
            <person name="Inagaki F."/>
            <person name="Takami H."/>
        </authorList>
    </citation>
    <scope>NUCLEOTIDE SEQUENCE</scope>
    <source>
        <strain evidence="1">Expedition CK06-06</strain>
    </source>
</reference>
<gene>
    <name evidence="1" type="ORF">S01H4_02397</name>
</gene>
<protein>
    <submittedName>
        <fullName evidence="1">Uncharacterized protein</fullName>
    </submittedName>
</protein>
<organism evidence="1">
    <name type="scientific">marine sediment metagenome</name>
    <dbReference type="NCBI Taxonomy" id="412755"/>
    <lineage>
        <taxon>unclassified sequences</taxon>
        <taxon>metagenomes</taxon>
        <taxon>ecological metagenomes</taxon>
    </lineage>
</organism>